<evidence type="ECO:0000313" key="2">
    <source>
        <dbReference type="EMBL" id="MEQ2159859.1"/>
    </source>
</evidence>
<dbReference type="EMBL" id="JAHRIO010003632">
    <property type="protein sequence ID" value="MEQ2159859.1"/>
    <property type="molecule type" value="Genomic_DNA"/>
</dbReference>
<evidence type="ECO:0000313" key="3">
    <source>
        <dbReference type="Proteomes" id="UP001476798"/>
    </source>
</evidence>
<keyword evidence="3" id="KW-1185">Reference proteome</keyword>
<feature type="region of interest" description="Disordered" evidence="1">
    <location>
        <begin position="1"/>
        <end position="129"/>
    </location>
</feature>
<evidence type="ECO:0000256" key="1">
    <source>
        <dbReference type="SAM" id="MobiDB-lite"/>
    </source>
</evidence>
<accession>A0ABV0ML84</accession>
<organism evidence="2 3">
    <name type="scientific">Goodea atripinnis</name>
    <dbReference type="NCBI Taxonomy" id="208336"/>
    <lineage>
        <taxon>Eukaryota</taxon>
        <taxon>Metazoa</taxon>
        <taxon>Chordata</taxon>
        <taxon>Craniata</taxon>
        <taxon>Vertebrata</taxon>
        <taxon>Euteleostomi</taxon>
        <taxon>Actinopterygii</taxon>
        <taxon>Neopterygii</taxon>
        <taxon>Teleostei</taxon>
        <taxon>Neoteleostei</taxon>
        <taxon>Acanthomorphata</taxon>
        <taxon>Ovalentaria</taxon>
        <taxon>Atherinomorphae</taxon>
        <taxon>Cyprinodontiformes</taxon>
        <taxon>Goodeidae</taxon>
        <taxon>Goodea</taxon>
    </lineage>
</organism>
<sequence length="277" mass="30706">MWRSSPGWRQQSRQGGHQITYLDLPPTLLSSPPVRTVAMVSTGTMTEPQKLDWSPVPAPQERKRGEPPTHPPLVLMDTPAIPPPQKQKAKRRHLHREAQLERLEQSPDSGSEEDLPAPQPSPSSRPLEDLPLLRLPELNLAPRDPDLHTAAMVSSLLDLTMEELQEIFEGKDLTPSTDTPASAGPKTTFNLLLGFMDCFPGAKWKHAEAILIKAKITCPVEKLVLSFGLNNRNQREKRTALRELQATLRAVSCRFPGPYCPKGTRPCCATKTSSSVL</sequence>
<name>A0ABV0ML84_9TELE</name>
<comment type="caution">
    <text evidence="2">The sequence shown here is derived from an EMBL/GenBank/DDBJ whole genome shotgun (WGS) entry which is preliminary data.</text>
</comment>
<feature type="compositionally biased region" description="Low complexity" evidence="1">
    <location>
        <begin position="22"/>
        <end position="33"/>
    </location>
</feature>
<feature type="compositionally biased region" description="Basic and acidic residues" evidence="1">
    <location>
        <begin position="96"/>
        <end position="105"/>
    </location>
</feature>
<reference evidence="2 3" key="1">
    <citation type="submission" date="2021-06" db="EMBL/GenBank/DDBJ databases">
        <authorList>
            <person name="Palmer J.M."/>
        </authorList>
    </citation>
    <scope>NUCLEOTIDE SEQUENCE [LARGE SCALE GENOMIC DNA]</scope>
    <source>
        <strain evidence="2 3">GA_2019</strain>
        <tissue evidence="2">Muscle</tissue>
    </source>
</reference>
<protein>
    <submittedName>
        <fullName evidence="2">Uncharacterized protein</fullName>
    </submittedName>
</protein>
<feature type="compositionally biased region" description="Polar residues" evidence="1">
    <location>
        <begin position="7"/>
        <end position="17"/>
    </location>
</feature>
<dbReference type="Proteomes" id="UP001476798">
    <property type="component" value="Unassembled WGS sequence"/>
</dbReference>
<proteinExistence type="predicted"/>
<gene>
    <name evidence="2" type="ORF">GOODEAATRI_027577</name>
</gene>